<evidence type="ECO:0000313" key="2">
    <source>
        <dbReference type="Proteomes" id="UP001139000"/>
    </source>
</evidence>
<dbReference type="RefSeq" id="WP_234653681.1">
    <property type="nucleotide sequence ID" value="NZ_CP094997.1"/>
</dbReference>
<keyword evidence="2" id="KW-1185">Reference proteome</keyword>
<comment type="caution">
    <text evidence="1">The sequence shown here is derived from an EMBL/GenBank/DDBJ whole genome shotgun (WGS) entry which is preliminary data.</text>
</comment>
<name>A0A9X1PGE9_9BACT</name>
<organism evidence="1 2">
    <name type="scientific">Dyadobacter chenwenxiniae</name>
    <dbReference type="NCBI Taxonomy" id="2906456"/>
    <lineage>
        <taxon>Bacteria</taxon>
        <taxon>Pseudomonadati</taxon>
        <taxon>Bacteroidota</taxon>
        <taxon>Cytophagia</taxon>
        <taxon>Cytophagales</taxon>
        <taxon>Spirosomataceae</taxon>
        <taxon>Dyadobacter</taxon>
    </lineage>
</organism>
<protein>
    <submittedName>
        <fullName evidence="1">Uncharacterized protein</fullName>
    </submittedName>
</protein>
<reference evidence="1" key="1">
    <citation type="submission" date="2021-12" db="EMBL/GenBank/DDBJ databases">
        <title>Novel species in genus Dyadobacter.</title>
        <authorList>
            <person name="Ma C."/>
        </authorList>
    </citation>
    <scope>NUCLEOTIDE SEQUENCE</scope>
    <source>
        <strain evidence="1">LJ419</strain>
    </source>
</reference>
<gene>
    <name evidence="1" type="ORF">LXM26_04485</name>
</gene>
<proteinExistence type="predicted"/>
<dbReference type="EMBL" id="JAJTTC010000001">
    <property type="protein sequence ID" value="MCF0060737.1"/>
    <property type="molecule type" value="Genomic_DNA"/>
</dbReference>
<sequence length="122" mass="13913">MDVGRFDVSSKNQSQIIQIIQGMQDIELAGAETSKRWEWERNQLKLFRWNIKSLSLAHYQGIGGLLINQSKKYLDYLPCRKSGGRGATEPWRHDVHSAYTGQFNAPVEQMIGFLQSGQDAQN</sequence>
<dbReference type="AlphaFoldDB" id="A0A9X1PGE9"/>
<dbReference type="Proteomes" id="UP001139000">
    <property type="component" value="Unassembled WGS sequence"/>
</dbReference>
<evidence type="ECO:0000313" key="1">
    <source>
        <dbReference type="EMBL" id="MCF0060737.1"/>
    </source>
</evidence>
<accession>A0A9X1PGE9</accession>